<reference evidence="2" key="1">
    <citation type="journal article" date="2020" name="Plant J.">
        <title>Transposons played a major role in the diversification between the closely related almond and peach genomes: results from the almond genome sequence.</title>
        <authorList>
            <person name="Alioto T."/>
            <person name="Alexiou K.G."/>
            <person name="Bardil A."/>
            <person name="Barteri F."/>
            <person name="Castanera R."/>
            <person name="Cruz F."/>
            <person name="Dhingra A."/>
            <person name="Duval H."/>
            <person name="Fernandez I Marti A."/>
            <person name="Frias L."/>
            <person name="Galan B."/>
            <person name="Garcia J.L."/>
            <person name="Howad W."/>
            <person name="Gomez-Garrido J."/>
            <person name="Gut M."/>
            <person name="Julca I."/>
            <person name="Morata J."/>
            <person name="Puigdomenech P."/>
            <person name="Ribeca P."/>
            <person name="Rubio Cabetas M.J."/>
            <person name="Vlasova A."/>
            <person name="Wirthensohn M."/>
            <person name="Garcia-Mas J."/>
            <person name="Gabaldon T."/>
            <person name="Casacuberta J.M."/>
            <person name="Arus P."/>
        </authorList>
    </citation>
    <scope>NUCLEOTIDE SEQUENCE [LARGE SCALE GENOMIC DNA]</scope>
    <source>
        <strain evidence="2">cv. Texas</strain>
    </source>
</reference>
<dbReference type="Proteomes" id="UP000327085">
    <property type="component" value="Chromosome 3"/>
</dbReference>
<dbReference type="AlphaFoldDB" id="A0A5E4G6S0"/>
<feature type="non-terminal residue" evidence="1">
    <location>
        <position position="1"/>
    </location>
</feature>
<gene>
    <name evidence="1" type="ORF">ALMOND_2B029420</name>
</gene>
<protein>
    <submittedName>
        <fullName evidence="1">PREDICTED: AALP_AA6G157100</fullName>
    </submittedName>
</protein>
<sequence>TGSSTRTDYAIREDRALVTGTRLSVPKNEDLKREIMDEAHCSTYSMHRGSTK</sequence>
<dbReference type="Gramene" id="VVA35511">
    <property type="protein sequence ID" value="VVA35511"/>
    <property type="gene ID" value="Prudul26B029420"/>
</dbReference>
<feature type="non-terminal residue" evidence="1">
    <location>
        <position position="52"/>
    </location>
</feature>
<organism evidence="1 2">
    <name type="scientific">Prunus dulcis</name>
    <name type="common">Almond</name>
    <name type="synonym">Amygdalus dulcis</name>
    <dbReference type="NCBI Taxonomy" id="3755"/>
    <lineage>
        <taxon>Eukaryota</taxon>
        <taxon>Viridiplantae</taxon>
        <taxon>Streptophyta</taxon>
        <taxon>Embryophyta</taxon>
        <taxon>Tracheophyta</taxon>
        <taxon>Spermatophyta</taxon>
        <taxon>Magnoliopsida</taxon>
        <taxon>eudicotyledons</taxon>
        <taxon>Gunneridae</taxon>
        <taxon>Pentapetalae</taxon>
        <taxon>rosids</taxon>
        <taxon>fabids</taxon>
        <taxon>Rosales</taxon>
        <taxon>Rosaceae</taxon>
        <taxon>Amygdaloideae</taxon>
        <taxon>Amygdaleae</taxon>
        <taxon>Prunus</taxon>
    </lineage>
</organism>
<evidence type="ECO:0000313" key="1">
    <source>
        <dbReference type="EMBL" id="VVA35511.1"/>
    </source>
</evidence>
<dbReference type="EMBL" id="CABIKO010000392">
    <property type="protein sequence ID" value="VVA35511.1"/>
    <property type="molecule type" value="Genomic_DNA"/>
</dbReference>
<accession>A0A5E4G6S0</accession>
<dbReference type="InParanoid" id="A0A5E4G6S0"/>
<evidence type="ECO:0000313" key="2">
    <source>
        <dbReference type="Proteomes" id="UP000327085"/>
    </source>
</evidence>
<name>A0A5E4G6S0_PRUDU</name>
<proteinExistence type="predicted"/>